<evidence type="ECO:0000256" key="6">
    <source>
        <dbReference type="ARBA" id="ARBA00023136"/>
    </source>
</evidence>
<evidence type="ECO:0000313" key="9">
    <source>
        <dbReference type="Proteomes" id="UP000294360"/>
    </source>
</evidence>
<dbReference type="PANTHER" id="PTHR30509:SF9">
    <property type="entry name" value="MULTIDRUG RESISTANCE PROTEIN MDTO"/>
    <property type="match status" value="1"/>
</dbReference>
<dbReference type="KEGG" id="mtun:MTUNDRAET4_2683"/>
<evidence type="ECO:0000256" key="3">
    <source>
        <dbReference type="ARBA" id="ARBA00022475"/>
    </source>
</evidence>
<evidence type="ECO:0000256" key="4">
    <source>
        <dbReference type="ARBA" id="ARBA00022692"/>
    </source>
</evidence>
<dbReference type="Proteomes" id="UP000294360">
    <property type="component" value="Chromosome"/>
</dbReference>
<protein>
    <submittedName>
        <fullName evidence="8">Fusaric acid resistance protein conserved region</fullName>
    </submittedName>
</protein>
<dbReference type="EMBL" id="LR536450">
    <property type="protein sequence ID" value="VFU09570.1"/>
    <property type="molecule type" value="Genomic_DNA"/>
</dbReference>
<feature type="transmembrane region" description="Helical" evidence="7">
    <location>
        <begin position="424"/>
        <end position="442"/>
    </location>
</feature>
<evidence type="ECO:0000256" key="5">
    <source>
        <dbReference type="ARBA" id="ARBA00022989"/>
    </source>
</evidence>
<dbReference type="GO" id="GO:0005886">
    <property type="term" value="C:plasma membrane"/>
    <property type="evidence" value="ECO:0007669"/>
    <property type="project" value="UniProtKB-SubCell"/>
</dbReference>
<keyword evidence="4 7" id="KW-0812">Transmembrane</keyword>
<sequence length="696" mass="75125">MQESSSEAMSVYSLRDWLFSLKTFGAAALALYVCFWLQLPRPYWAVATVYICSQPLAGATRSKAFYRVCGTILGASMSIALVPNLANSPEILSLAISLWIACCLYFSLLDRTPRGYVFMLAGYTAALIGFPSVDAPEGIFDTAIARVEEITLGIVCASIFSGVLFPRPVGPLVAERLQAWLRDADLWGCDALKGRKEDELLRRRRLRLAADAAQLDALSIHLAFDTSVQRYAARAMRMLRLRLLMLLPILSSLGERMSALSGQPLPPGLQPLIDEIRGALREGADIGPEIADRLDAFIAAHDRHLDARSSARDIITSSLLLRLKDLVDIRGDCRLLQGQIETGAAKLREPLSFQTPAGVVEARHRDNAGAALAALTAIVCIGGLCLFWIATSWPDGGTAAMIAAVICCLFAAQDDPVPLMRSFTRWSAVSVIVTIVYLFGILPRIQNFELLVLALSPAFILFGLLATRQQTAFPSLALSLWTATLLALQDNYSADFAAVANSGIALLIGVWFPTLVFQLARATGAEWSLSRLLNASRAALAAAATHHGRRDRAQFAALMLDRLGLLAPFLASPSTRLPAVDVLAELRVGLNIIELRAARHDLPAQAATLVDATLGALAQHFRAGHEASTPALLRQIDEALRAIASAPPSRHRRTALLGMVGIRYTLFSDAPAYDSEPCWRASGGAALSHAGGEIML</sequence>
<gene>
    <name evidence="8" type="ORF">MTUNDRAET4_2683</name>
</gene>
<proteinExistence type="predicted"/>
<evidence type="ECO:0000256" key="2">
    <source>
        <dbReference type="ARBA" id="ARBA00022448"/>
    </source>
</evidence>
<evidence type="ECO:0000256" key="7">
    <source>
        <dbReference type="SAM" id="Phobius"/>
    </source>
</evidence>
<feature type="transmembrane region" description="Helical" evidence="7">
    <location>
        <begin position="498"/>
        <end position="520"/>
    </location>
</feature>
<keyword evidence="3" id="KW-1003">Cell membrane</keyword>
<organism evidence="8 9">
    <name type="scientific">Methylocella tundrae</name>
    <dbReference type="NCBI Taxonomy" id="227605"/>
    <lineage>
        <taxon>Bacteria</taxon>
        <taxon>Pseudomonadati</taxon>
        <taxon>Pseudomonadota</taxon>
        <taxon>Alphaproteobacteria</taxon>
        <taxon>Hyphomicrobiales</taxon>
        <taxon>Beijerinckiaceae</taxon>
        <taxon>Methylocella</taxon>
    </lineage>
</organism>
<feature type="transmembrane region" description="Helical" evidence="7">
    <location>
        <begin position="64"/>
        <end position="85"/>
    </location>
</feature>
<dbReference type="GO" id="GO:0022857">
    <property type="term" value="F:transmembrane transporter activity"/>
    <property type="evidence" value="ECO:0007669"/>
    <property type="project" value="InterPro"/>
</dbReference>
<dbReference type="Pfam" id="PF04632">
    <property type="entry name" value="FUSC"/>
    <property type="match status" value="1"/>
</dbReference>
<keyword evidence="5 7" id="KW-1133">Transmembrane helix</keyword>
<keyword evidence="6 7" id="KW-0472">Membrane</keyword>
<evidence type="ECO:0000256" key="1">
    <source>
        <dbReference type="ARBA" id="ARBA00004651"/>
    </source>
</evidence>
<reference evidence="8 9" key="1">
    <citation type="submission" date="2019-03" db="EMBL/GenBank/DDBJ databases">
        <authorList>
            <person name="Kox A.R. M."/>
        </authorList>
    </citation>
    <scope>NUCLEOTIDE SEQUENCE [LARGE SCALE GENOMIC DNA]</scope>
    <source>
        <strain evidence="8">MTUNDRAET4 annotated genome</strain>
    </source>
</reference>
<feature type="transmembrane region" description="Helical" evidence="7">
    <location>
        <begin position="370"/>
        <end position="390"/>
    </location>
</feature>
<feature type="transmembrane region" description="Helical" evidence="7">
    <location>
        <begin position="448"/>
        <end position="466"/>
    </location>
</feature>
<name>A0A4U8Z2M2_METTU</name>
<keyword evidence="2" id="KW-0813">Transport</keyword>
<dbReference type="PANTHER" id="PTHR30509">
    <property type="entry name" value="P-HYDROXYBENZOIC ACID EFFLUX PUMP SUBUNIT-RELATED"/>
    <property type="match status" value="1"/>
</dbReference>
<dbReference type="AlphaFoldDB" id="A0A4U8Z2M2"/>
<feature type="transmembrane region" description="Helical" evidence="7">
    <location>
        <begin position="91"/>
        <end position="109"/>
    </location>
</feature>
<feature type="transmembrane region" description="Helical" evidence="7">
    <location>
        <begin position="17"/>
        <end position="37"/>
    </location>
</feature>
<comment type="subcellular location">
    <subcellularLocation>
        <location evidence="1">Cell membrane</location>
        <topology evidence="1">Multi-pass membrane protein</topology>
    </subcellularLocation>
</comment>
<dbReference type="InterPro" id="IPR006726">
    <property type="entry name" value="PHBA_efflux_AaeB/fusaric-R"/>
</dbReference>
<accession>A0A4U8Z2M2</accession>
<evidence type="ECO:0000313" key="8">
    <source>
        <dbReference type="EMBL" id="VFU09570.1"/>
    </source>
</evidence>